<reference evidence="1" key="1">
    <citation type="submission" date="2020-12" db="EMBL/GenBank/DDBJ databases">
        <title>Vagococcus allomyrinae sp. nov. and Enterococcus lavae sp. nov., isolated from the larvae of Allomyrina dichotoma.</title>
        <authorList>
            <person name="Lee S.D."/>
        </authorList>
    </citation>
    <scope>NUCLEOTIDE SEQUENCE</scope>
    <source>
        <strain evidence="1">BWB3-3</strain>
    </source>
</reference>
<protein>
    <submittedName>
        <fullName evidence="1">Carbohydrate ABC transporter substrate-binding protein</fullName>
    </submittedName>
</protein>
<dbReference type="Gene3D" id="3.40.190.10">
    <property type="entry name" value="Periplasmic binding protein-like II"/>
    <property type="match status" value="2"/>
</dbReference>
<keyword evidence="2" id="KW-1185">Reference proteome</keyword>
<dbReference type="AlphaFoldDB" id="A0A940P844"/>
<name>A0A940P844_9ENTE</name>
<dbReference type="EMBL" id="JAEEGA010000002">
    <property type="protein sequence ID" value="MBP1040194.1"/>
    <property type="molecule type" value="Genomic_DNA"/>
</dbReference>
<dbReference type="PANTHER" id="PTHR43649">
    <property type="entry name" value="ARABINOSE-BINDING PROTEIN-RELATED"/>
    <property type="match status" value="1"/>
</dbReference>
<dbReference type="PROSITE" id="PS51257">
    <property type="entry name" value="PROKAR_LIPOPROTEIN"/>
    <property type="match status" value="1"/>
</dbReference>
<dbReference type="RefSeq" id="WP_209525086.1">
    <property type="nucleotide sequence ID" value="NZ_JAEEGA010000002.1"/>
</dbReference>
<gene>
    <name evidence="1" type="ORF">I6N95_04125</name>
</gene>
<dbReference type="Proteomes" id="UP000674938">
    <property type="component" value="Unassembled WGS sequence"/>
</dbReference>
<comment type="caution">
    <text evidence="1">The sequence shown here is derived from an EMBL/GenBank/DDBJ whole genome shotgun (WGS) entry which is preliminary data.</text>
</comment>
<evidence type="ECO:0000313" key="1">
    <source>
        <dbReference type="EMBL" id="MBP1040194.1"/>
    </source>
</evidence>
<dbReference type="PANTHER" id="PTHR43649:SF11">
    <property type="entry name" value="ABC TRANSPORTER SUBSTRATE-BINDING PROTEIN YESO-RELATED"/>
    <property type="match status" value="1"/>
</dbReference>
<dbReference type="InterPro" id="IPR050490">
    <property type="entry name" value="Bact_solute-bd_prot1"/>
</dbReference>
<dbReference type="Pfam" id="PF13416">
    <property type="entry name" value="SBP_bac_8"/>
    <property type="match status" value="1"/>
</dbReference>
<proteinExistence type="predicted"/>
<sequence length="436" mass="48831">MKKIGKLVMTALVAGSILTACGSKKEETASTDGKKKVSFVWWGAEVRHEKYIKAIELFEEKNPDIDIEFEYSAWDDYWKKLATKSAAGELPDVMQMDAAYVAQYGVKNQLSDLNEFVKSDGGIDVSQIDTSLIDTARLNDKLYAIAPSMNAMSMITNPQLLEKAGVTFDYDSWTFEDMAKGVSAVHDKTGGYGWIDVSDNSVLLQYFLRTKGEELYEYDKDGKPVLAFSKENFVEFMTTIQKLAKAGALPTAEVVNNLKSFDENPFSLGEAGVLQSWTNQYVTYQESAGENVTFSLELPYDAKETGALYYRPTFYYSMSQTSKVKDEAAKFIDFIVNDPEAAKIIGTERGIPSNNKNKELLYPDMSDTEKRTADYLTDVAEIVGEASPVPPIGYSELNNHFKDLYAEITYDTMTPAEAYQSFVEKAEEIFAENYTD</sequence>
<dbReference type="SUPFAM" id="SSF53850">
    <property type="entry name" value="Periplasmic binding protein-like II"/>
    <property type="match status" value="1"/>
</dbReference>
<dbReference type="InterPro" id="IPR006059">
    <property type="entry name" value="SBP"/>
</dbReference>
<evidence type="ECO:0000313" key="2">
    <source>
        <dbReference type="Proteomes" id="UP000674938"/>
    </source>
</evidence>
<organism evidence="1 2">
    <name type="scientific">Vagococcus allomyrinae</name>
    <dbReference type="NCBI Taxonomy" id="2794353"/>
    <lineage>
        <taxon>Bacteria</taxon>
        <taxon>Bacillati</taxon>
        <taxon>Bacillota</taxon>
        <taxon>Bacilli</taxon>
        <taxon>Lactobacillales</taxon>
        <taxon>Enterococcaceae</taxon>
        <taxon>Vagococcus</taxon>
    </lineage>
</organism>
<accession>A0A940P844</accession>